<dbReference type="SMART" id="SM00458">
    <property type="entry name" value="RICIN"/>
    <property type="match status" value="1"/>
</dbReference>
<name>A0AB39P5S1_9ACTN</name>
<feature type="region of interest" description="Disordered" evidence="1">
    <location>
        <begin position="1"/>
        <end position="34"/>
    </location>
</feature>
<feature type="compositionally biased region" description="Basic residues" evidence="1">
    <location>
        <begin position="298"/>
        <end position="308"/>
    </location>
</feature>
<proteinExistence type="predicted"/>
<dbReference type="InterPro" id="IPR035992">
    <property type="entry name" value="Ricin_B-like_lectins"/>
</dbReference>
<sequence length="512" mass="54363">MQVTHPPRPSYPPRPGLPPGEPDPDLAAQLGGEEGERHHATAILLARHWLAARDYALLCLASTTPTAHYVATSAFQRTLGRLASSTPSAALRPLLLVTVRETIRAWAADDRICTAIPELRKPTGGRGLHATKAEAPANRKLAKHAFVALSSFAQCLLWHTEVEAEPIDIPAGLLGMETVAAKAAAERAREQFRVGLVRAHRQFAPSAECRFYNRLIDVPIRRGGPLLPDVQQHLAQCAYCRAAAEQLGYFEGELGLLLAEAVLGWGGRRYLASRPGRGGPEEWAPAPGRESTPPTPGGRHRTASEKRHRTAAAVALASLALLMAVLAAHNWSEDSGLPGAVTPTWGVSANSSPSTTAPAGTASGRSDSPGEAGPQAQGRLRSLATGRCMAVDGRLTVGAGISLAACSSTESEQWSYEFDGLLRNDADPSLCLTADPQARNVGLSLCVVHSGEVSYTLTGRGELQLRFRQDLALAPGRGDKYTEVVVAEHDASDGQRWALEAAETGRAPTPRA</sequence>
<reference evidence="3" key="1">
    <citation type="submission" date="2024-07" db="EMBL/GenBank/DDBJ databases">
        <authorList>
            <person name="Yu S.T."/>
        </authorList>
    </citation>
    <scope>NUCLEOTIDE SEQUENCE</scope>
    <source>
        <strain evidence="3">R21</strain>
    </source>
</reference>
<feature type="compositionally biased region" description="Low complexity" evidence="1">
    <location>
        <begin position="348"/>
        <end position="366"/>
    </location>
</feature>
<feature type="region of interest" description="Disordered" evidence="1">
    <location>
        <begin position="275"/>
        <end position="308"/>
    </location>
</feature>
<dbReference type="SUPFAM" id="SSF50370">
    <property type="entry name" value="Ricin B-like lectins"/>
    <property type="match status" value="1"/>
</dbReference>
<evidence type="ECO:0000313" key="3">
    <source>
        <dbReference type="EMBL" id="XDQ25116.1"/>
    </source>
</evidence>
<dbReference type="InterPro" id="IPR000772">
    <property type="entry name" value="Ricin_B_lectin"/>
</dbReference>
<organism evidence="3">
    <name type="scientific">Streptomyces sp. R21</name>
    <dbReference type="NCBI Taxonomy" id="3238627"/>
    <lineage>
        <taxon>Bacteria</taxon>
        <taxon>Bacillati</taxon>
        <taxon>Actinomycetota</taxon>
        <taxon>Actinomycetes</taxon>
        <taxon>Kitasatosporales</taxon>
        <taxon>Streptomycetaceae</taxon>
        <taxon>Streptomyces</taxon>
    </lineage>
</organism>
<dbReference type="Gene3D" id="2.80.10.50">
    <property type="match status" value="1"/>
</dbReference>
<evidence type="ECO:0000259" key="2">
    <source>
        <dbReference type="SMART" id="SM00458"/>
    </source>
</evidence>
<dbReference type="RefSeq" id="WP_369232369.1">
    <property type="nucleotide sequence ID" value="NZ_CP163435.1"/>
</dbReference>
<accession>A0AB39P5S1</accession>
<gene>
    <name evidence="3" type="ORF">AB5J56_10680</name>
</gene>
<dbReference type="PROSITE" id="PS50231">
    <property type="entry name" value="RICIN_B_LECTIN"/>
    <property type="match status" value="1"/>
</dbReference>
<dbReference type="AlphaFoldDB" id="A0AB39P5S1"/>
<protein>
    <submittedName>
        <fullName evidence="3">RICIN domain-containing protein</fullName>
    </submittedName>
</protein>
<dbReference type="EMBL" id="CP163435">
    <property type="protein sequence ID" value="XDQ25116.1"/>
    <property type="molecule type" value="Genomic_DNA"/>
</dbReference>
<feature type="domain" description="Ricin B lectin" evidence="2">
    <location>
        <begin position="375"/>
        <end position="500"/>
    </location>
</feature>
<feature type="region of interest" description="Disordered" evidence="1">
    <location>
        <begin position="348"/>
        <end position="379"/>
    </location>
</feature>
<feature type="compositionally biased region" description="Pro residues" evidence="1">
    <location>
        <begin position="1"/>
        <end position="21"/>
    </location>
</feature>
<evidence type="ECO:0000256" key="1">
    <source>
        <dbReference type="SAM" id="MobiDB-lite"/>
    </source>
</evidence>
<dbReference type="Pfam" id="PF00652">
    <property type="entry name" value="Ricin_B_lectin"/>
    <property type="match status" value="1"/>
</dbReference>